<dbReference type="CDD" id="cd15465">
    <property type="entry name" value="bS6_mito"/>
    <property type="match status" value="1"/>
</dbReference>
<dbReference type="Proteomes" id="UP000639338">
    <property type="component" value="Unassembled WGS sequence"/>
</dbReference>
<organism evidence="4 5">
    <name type="scientific">Aphidius gifuensis</name>
    <name type="common">Parasitoid wasp</name>
    <dbReference type="NCBI Taxonomy" id="684658"/>
    <lineage>
        <taxon>Eukaryota</taxon>
        <taxon>Metazoa</taxon>
        <taxon>Ecdysozoa</taxon>
        <taxon>Arthropoda</taxon>
        <taxon>Hexapoda</taxon>
        <taxon>Insecta</taxon>
        <taxon>Pterygota</taxon>
        <taxon>Neoptera</taxon>
        <taxon>Endopterygota</taxon>
        <taxon>Hymenoptera</taxon>
        <taxon>Apocrita</taxon>
        <taxon>Ichneumonoidea</taxon>
        <taxon>Braconidae</taxon>
        <taxon>Aphidiinae</taxon>
        <taxon>Aphidius</taxon>
    </lineage>
</organism>
<dbReference type="GO" id="GO:0005763">
    <property type="term" value="C:mitochondrial small ribosomal subunit"/>
    <property type="evidence" value="ECO:0007669"/>
    <property type="project" value="TreeGrafter"/>
</dbReference>
<accession>A0A834XN55</accession>
<dbReference type="PANTHER" id="PTHR21011">
    <property type="entry name" value="MITOCHONDRIAL 28S RIBOSOMAL PROTEIN S6"/>
    <property type="match status" value="1"/>
</dbReference>
<dbReference type="InterPro" id="IPR014717">
    <property type="entry name" value="Transl_elong_EF1B/ribsomal_bS6"/>
</dbReference>
<dbReference type="EMBL" id="JACMRX010000005">
    <property type="protein sequence ID" value="KAF7989847.1"/>
    <property type="molecule type" value="Genomic_DNA"/>
</dbReference>
<dbReference type="Gene3D" id="3.30.70.60">
    <property type="match status" value="1"/>
</dbReference>
<dbReference type="GO" id="GO:0006412">
    <property type="term" value="P:translation"/>
    <property type="evidence" value="ECO:0007669"/>
    <property type="project" value="InterPro"/>
</dbReference>
<dbReference type="SUPFAM" id="SSF54995">
    <property type="entry name" value="Ribosomal protein S6"/>
    <property type="match status" value="1"/>
</dbReference>
<dbReference type="AlphaFoldDB" id="A0A834XN55"/>
<dbReference type="FunFam" id="3.30.70.60:FF:000014">
    <property type="entry name" value="28S ribosomal protein S6, mitochondrial"/>
    <property type="match status" value="1"/>
</dbReference>
<evidence type="ECO:0000313" key="5">
    <source>
        <dbReference type="Proteomes" id="UP000639338"/>
    </source>
</evidence>
<comment type="similarity">
    <text evidence="1">Belongs to the bacterial ribosomal protein bS6 family.</text>
</comment>
<comment type="caution">
    <text evidence="4">The sequence shown here is derived from an EMBL/GenBank/DDBJ whole genome shotgun (WGS) entry which is preliminary data.</text>
</comment>
<name>A0A834XN55_APHGI</name>
<sequence>MPAYEMPLLLRAMSKPDTVATLKRVATAIFNRGGVIRKIDNLGQQPTPYKMSAHTRVNTEAGYFIIHFDAPPRKLEDMMEECGRDIDIIRNRIYKKELEPSPPCTFHEEMLPPAYRPQVQELVENSKIFRKNKYTYVFKQNSGLDYYPFQR</sequence>
<gene>
    <name evidence="4" type="ORF">HCN44_008521</name>
</gene>
<dbReference type="Pfam" id="PF01250">
    <property type="entry name" value="Ribosomal_S6"/>
    <property type="match status" value="1"/>
</dbReference>
<dbReference type="PANTHER" id="PTHR21011:SF1">
    <property type="entry name" value="SMALL RIBOSOMAL SUBUNIT PROTEIN BS6M"/>
    <property type="match status" value="1"/>
</dbReference>
<dbReference type="InterPro" id="IPR035980">
    <property type="entry name" value="Ribosomal_bS6_sf"/>
</dbReference>
<evidence type="ECO:0000256" key="1">
    <source>
        <dbReference type="ARBA" id="ARBA00009512"/>
    </source>
</evidence>
<protein>
    <recommendedName>
        <fullName evidence="2">Small ribosomal subunit protein bS6m</fullName>
    </recommendedName>
    <alternativeName>
        <fullName evidence="3">28S ribosomal protein S6, mitochondrial</fullName>
    </alternativeName>
</protein>
<dbReference type="GO" id="GO:0003735">
    <property type="term" value="F:structural constituent of ribosome"/>
    <property type="evidence" value="ECO:0007669"/>
    <property type="project" value="InterPro"/>
</dbReference>
<dbReference type="GO" id="GO:0070181">
    <property type="term" value="F:small ribosomal subunit rRNA binding"/>
    <property type="evidence" value="ECO:0007669"/>
    <property type="project" value="TreeGrafter"/>
</dbReference>
<reference evidence="4 5" key="1">
    <citation type="submission" date="2020-08" db="EMBL/GenBank/DDBJ databases">
        <title>Aphidius gifuensis genome sequencing and assembly.</title>
        <authorList>
            <person name="Du Z."/>
        </authorList>
    </citation>
    <scope>NUCLEOTIDE SEQUENCE [LARGE SCALE GENOMIC DNA]</scope>
    <source>
        <strain evidence="4">YNYX2018</strain>
        <tissue evidence="4">Adults</tissue>
    </source>
</reference>
<dbReference type="InterPro" id="IPR000529">
    <property type="entry name" value="Ribosomal_bS6"/>
</dbReference>
<dbReference type="OrthoDB" id="268530at2759"/>
<evidence type="ECO:0000256" key="3">
    <source>
        <dbReference type="ARBA" id="ARBA00035365"/>
    </source>
</evidence>
<proteinExistence type="inferred from homology"/>
<evidence type="ECO:0000313" key="4">
    <source>
        <dbReference type="EMBL" id="KAF7989847.1"/>
    </source>
</evidence>
<evidence type="ECO:0000256" key="2">
    <source>
        <dbReference type="ARBA" id="ARBA00035170"/>
    </source>
</evidence>
<keyword evidence="5" id="KW-1185">Reference proteome</keyword>